<keyword evidence="2" id="KW-0472">Membrane</keyword>
<name>A0A918FUG2_9ACTN</name>
<feature type="region of interest" description="Disordered" evidence="1">
    <location>
        <begin position="39"/>
        <end position="93"/>
    </location>
</feature>
<organism evidence="3 4">
    <name type="scientific">Streptomyces humidus</name>
    <dbReference type="NCBI Taxonomy" id="52259"/>
    <lineage>
        <taxon>Bacteria</taxon>
        <taxon>Bacillati</taxon>
        <taxon>Actinomycetota</taxon>
        <taxon>Actinomycetes</taxon>
        <taxon>Kitasatosporales</taxon>
        <taxon>Streptomycetaceae</taxon>
        <taxon>Streptomyces</taxon>
    </lineage>
</organism>
<dbReference type="EMBL" id="BMTL01000007">
    <property type="protein sequence ID" value="GGR82308.1"/>
    <property type="molecule type" value="Genomic_DNA"/>
</dbReference>
<gene>
    <name evidence="3" type="ORF">GCM10010269_21850</name>
</gene>
<reference evidence="3" key="1">
    <citation type="journal article" date="2014" name="Int. J. Syst. Evol. Microbiol.">
        <title>Complete genome sequence of Corynebacterium casei LMG S-19264T (=DSM 44701T), isolated from a smear-ripened cheese.</title>
        <authorList>
            <consortium name="US DOE Joint Genome Institute (JGI-PGF)"/>
            <person name="Walter F."/>
            <person name="Albersmeier A."/>
            <person name="Kalinowski J."/>
            <person name="Ruckert C."/>
        </authorList>
    </citation>
    <scope>NUCLEOTIDE SEQUENCE</scope>
    <source>
        <strain evidence="3">JCM 4386</strain>
    </source>
</reference>
<protein>
    <submittedName>
        <fullName evidence="3">Uncharacterized protein</fullName>
    </submittedName>
</protein>
<proteinExistence type="predicted"/>
<feature type="compositionally biased region" description="Low complexity" evidence="1">
    <location>
        <begin position="42"/>
        <end position="93"/>
    </location>
</feature>
<keyword evidence="4" id="KW-1185">Reference proteome</keyword>
<evidence type="ECO:0000313" key="4">
    <source>
        <dbReference type="Proteomes" id="UP000606194"/>
    </source>
</evidence>
<dbReference type="Proteomes" id="UP000606194">
    <property type="component" value="Unassembled WGS sequence"/>
</dbReference>
<evidence type="ECO:0000256" key="1">
    <source>
        <dbReference type="SAM" id="MobiDB-lite"/>
    </source>
</evidence>
<keyword evidence="2" id="KW-1133">Transmembrane helix</keyword>
<dbReference type="AlphaFoldDB" id="A0A918FUG2"/>
<reference evidence="3" key="2">
    <citation type="submission" date="2020-09" db="EMBL/GenBank/DDBJ databases">
        <authorList>
            <person name="Sun Q."/>
            <person name="Ohkuma M."/>
        </authorList>
    </citation>
    <scope>NUCLEOTIDE SEQUENCE</scope>
    <source>
        <strain evidence="3">JCM 4386</strain>
    </source>
</reference>
<evidence type="ECO:0000256" key="2">
    <source>
        <dbReference type="SAM" id="Phobius"/>
    </source>
</evidence>
<evidence type="ECO:0000313" key="3">
    <source>
        <dbReference type="EMBL" id="GGR82308.1"/>
    </source>
</evidence>
<dbReference type="RefSeq" id="WP_024126968.1">
    <property type="nucleotide sequence ID" value="NZ_BMTL01000007.1"/>
</dbReference>
<accession>A0A918FUG2</accession>
<comment type="caution">
    <text evidence="3">The sequence shown here is derived from an EMBL/GenBank/DDBJ whole genome shotgun (WGS) entry which is preliminary data.</text>
</comment>
<keyword evidence="2" id="KW-0812">Transmembrane</keyword>
<sequence length="224" mass="22982">MPKTDVARARAQRGTIALFAAAAVLAAVGVTLFLGLGGSDRPAAPESSARTAAPSATPTGSSSGSARPTTASPAAEPSESPVASEPSSLPAPLQEAARAFTTAWASHDARPGRDTSFDDASRRAAAYADGDLAEDLRTHTGGSAGQRQWLNWKDRQVQVTVTVLRVSLPDGAPAPTEDSAFARVIYRLTETPATGAATASEEQVALKLHRGADGSWRVAGLPNV</sequence>
<feature type="transmembrane region" description="Helical" evidence="2">
    <location>
        <begin position="16"/>
        <end position="36"/>
    </location>
</feature>